<dbReference type="STRING" id="1926881.BTJ39_05615"/>
<feature type="transmembrane region" description="Helical" evidence="1">
    <location>
        <begin position="153"/>
        <end position="172"/>
    </location>
</feature>
<evidence type="ECO:0000256" key="1">
    <source>
        <dbReference type="SAM" id="Phobius"/>
    </source>
</evidence>
<dbReference type="Proteomes" id="UP000190667">
    <property type="component" value="Unassembled WGS sequence"/>
</dbReference>
<sequence>MLIKRKRVRSHLEDRWLALVLATSAGTLNAMALGAFGFFPSHMSGNTSQISSEVSGSDVKDLVFLSAILTAFIAGAFSARLTVAAGLKKKLRTIYCLILLTEGIALALLSCFELLFHSSENSRESIVFLAFLMGIHNATSTQLSNGRVRSTHITGTVTDAGIALGSMVAGWLSRDASSGQRAQYKVLSTHLTTLFSFIGGGIVGLLLYRLAGFSAMLAVGVFLMLIASGAIMLALSATRRHRIRTQQCMPTRQGEQ</sequence>
<feature type="transmembrane region" description="Helical" evidence="1">
    <location>
        <begin position="62"/>
        <end position="83"/>
    </location>
</feature>
<dbReference type="EMBL" id="MRUL01000002">
    <property type="protein sequence ID" value="OON41436.1"/>
    <property type="molecule type" value="Genomic_DNA"/>
</dbReference>
<feature type="transmembrane region" description="Helical" evidence="1">
    <location>
        <begin position="213"/>
        <end position="235"/>
    </location>
</feature>
<dbReference type="AlphaFoldDB" id="A0A1S8YRJ7"/>
<dbReference type="OrthoDB" id="270162at2"/>
<dbReference type="Pfam" id="PF06912">
    <property type="entry name" value="DUF1275"/>
    <property type="match status" value="1"/>
</dbReference>
<dbReference type="PANTHER" id="PTHR37314">
    <property type="entry name" value="SLR0142 PROTEIN"/>
    <property type="match status" value="1"/>
</dbReference>
<dbReference type="InterPro" id="IPR010699">
    <property type="entry name" value="DUF1275"/>
</dbReference>
<dbReference type="RefSeq" id="WP_096777685.1">
    <property type="nucleotide sequence ID" value="NZ_MRUL01000002.1"/>
</dbReference>
<feature type="transmembrane region" description="Helical" evidence="1">
    <location>
        <begin position="95"/>
        <end position="116"/>
    </location>
</feature>
<dbReference type="PANTHER" id="PTHR37314:SF4">
    <property type="entry name" value="UPF0700 TRANSMEMBRANE PROTEIN YOAK"/>
    <property type="match status" value="1"/>
</dbReference>
<proteinExistence type="predicted"/>
<comment type="caution">
    <text evidence="2">The sequence shown here is derived from an EMBL/GenBank/DDBJ whole genome shotgun (WGS) entry which is preliminary data.</text>
</comment>
<protein>
    <submittedName>
        <fullName evidence="2">DUF1275 family protein</fullName>
    </submittedName>
</protein>
<name>A0A1S8YRJ7_9GAMM</name>
<organism evidence="2 3">
    <name type="scientific">Izhakiella australiensis</name>
    <dbReference type="NCBI Taxonomy" id="1926881"/>
    <lineage>
        <taxon>Bacteria</taxon>
        <taxon>Pseudomonadati</taxon>
        <taxon>Pseudomonadota</taxon>
        <taxon>Gammaproteobacteria</taxon>
        <taxon>Enterobacterales</taxon>
        <taxon>Erwiniaceae</taxon>
        <taxon>Izhakiella</taxon>
    </lineage>
</organism>
<feature type="transmembrane region" description="Helical" evidence="1">
    <location>
        <begin position="184"/>
        <end position="207"/>
    </location>
</feature>
<keyword evidence="1" id="KW-1133">Transmembrane helix</keyword>
<keyword evidence="1" id="KW-0812">Transmembrane</keyword>
<keyword evidence="3" id="KW-1185">Reference proteome</keyword>
<evidence type="ECO:0000313" key="2">
    <source>
        <dbReference type="EMBL" id="OON41436.1"/>
    </source>
</evidence>
<evidence type="ECO:0000313" key="3">
    <source>
        <dbReference type="Proteomes" id="UP000190667"/>
    </source>
</evidence>
<keyword evidence="1" id="KW-0472">Membrane</keyword>
<feature type="transmembrane region" description="Helical" evidence="1">
    <location>
        <begin position="16"/>
        <end position="39"/>
    </location>
</feature>
<gene>
    <name evidence="2" type="ORF">BTJ39_05615</name>
</gene>
<accession>A0A1S8YRJ7</accession>
<reference evidence="2 3" key="1">
    <citation type="submission" date="2016-12" db="EMBL/GenBank/DDBJ databases">
        <title>Izhakiella australiana sp. nov. of genus Izhakiella isolated from Australian desert.</title>
        <authorList>
            <person name="Ji M."/>
        </authorList>
    </citation>
    <scope>NUCLEOTIDE SEQUENCE [LARGE SCALE GENOMIC DNA]</scope>
    <source>
        <strain evidence="2 3">D4N98</strain>
    </source>
</reference>